<dbReference type="GeneID" id="88185714"/>
<dbReference type="InterPro" id="IPR000873">
    <property type="entry name" value="AMP-dep_synth/lig_dom"/>
</dbReference>
<dbReference type="Gene3D" id="1.10.1200.10">
    <property type="entry name" value="ACP-like"/>
    <property type="match status" value="4"/>
</dbReference>
<dbReference type="STRING" id="322710.Avin_25570"/>
<dbReference type="SUPFAM" id="SSF56801">
    <property type="entry name" value="Acetyl-CoA synthetase-like"/>
    <property type="match status" value="4"/>
</dbReference>
<dbReference type="InterPro" id="IPR023213">
    <property type="entry name" value="CAT-like_dom_sf"/>
</dbReference>
<dbReference type="InterPro" id="IPR010071">
    <property type="entry name" value="AA_adenyl_dom"/>
</dbReference>
<dbReference type="Gene3D" id="3.30.559.10">
    <property type="entry name" value="Chloramphenicol acetyltransferase-like domain"/>
    <property type="match status" value="6"/>
</dbReference>
<dbReference type="Gene3D" id="3.30.559.30">
    <property type="entry name" value="Nonribosomal peptide synthetase, condensation domain"/>
    <property type="match status" value="6"/>
</dbReference>
<dbReference type="CDD" id="cd05930">
    <property type="entry name" value="A_NRPS"/>
    <property type="match status" value="2"/>
</dbReference>
<dbReference type="Pfam" id="PF00550">
    <property type="entry name" value="PP-binding"/>
    <property type="match status" value="4"/>
</dbReference>
<dbReference type="FunFam" id="3.30.559.10:FF:000012">
    <property type="entry name" value="Non-ribosomal peptide synthetase"/>
    <property type="match status" value="2"/>
</dbReference>
<evidence type="ECO:0000313" key="9">
    <source>
        <dbReference type="Proteomes" id="UP000002424"/>
    </source>
</evidence>
<evidence type="ECO:0000256" key="2">
    <source>
        <dbReference type="ARBA" id="ARBA00006432"/>
    </source>
</evidence>
<organism evidence="8 9">
    <name type="scientific">Azotobacter vinelandii (strain DJ / ATCC BAA-1303)</name>
    <dbReference type="NCBI Taxonomy" id="322710"/>
    <lineage>
        <taxon>Bacteria</taxon>
        <taxon>Pseudomonadati</taxon>
        <taxon>Pseudomonadota</taxon>
        <taxon>Gammaproteobacteria</taxon>
        <taxon>Pseudomonadales</taxon>
        <taxon>Pseudomonadaceae</taxon>
        <taxon>Azotobacter</taxon>
    </lineage>
</organism>
<feature type="domain" description="Carrier" evidence="7">
    <location>
        <begin position="3585"/>
        <end position="3659"/>
    </location>
</feature>
<evidence type="ECO:0000256" key="4">
    <source>
        <dbReference type="ARBA" id="ARBA00022553"/>
    </source>
</evidence>
<dbReference type="CDD" id="cd19531">
    <property type="entry name" value="LCL_NRPS-like"/>
    <property type="match status" value="2"/>
</dbReference>
<feature type="region of interest" description="Disordered" evidence="6">
    <location>
        <begin position="1286"/>
        <end position="1306"/>
    </location>
</feature>
<dbReference type="eggNOG" id="COG1020">
    <property type="taxonomic scope" value="Bacteria"/>
</dbReference>
<dbReference type="InterPro" id="IPR045851">
    <property type="entry name" value="AMP-bd_C_sf"/>
</dbReference>
<dbReference type="Gene3D" id="3.30.300.30">
    <property type="match status" value="4"/>
</dbReference>
<dbReference type="FunFam" id="1.10.1200.10:FF:000005">
    <property type="entry name" value="Nonribosomal peptide synthetase 1"/>
    <property type="match status" value="4"/>
</dbReference>
<dbReference type="Pfam" id="PF13193">
    <property type="entry name" value="AMP-binding_C"/>
    <property type="match status" value="4"/>
</dbReference>
<reference evidence="8 9" key="1">
    <citation type="journal article" date="2009" name="J. Bacteriol.">
        <title>Genome sequence of Azotobacter vinelandii, an obligate aerobe specialized to support diverse anaerobic metabolic processes.</title>
        <authorList>
            <person name="Setubal J.C."/>
            <person name="dos Santos P."/>
            <person name="Goldman B.S."/>
            <person name="Ertesvag H."/>
            <person name="Espin G."/>
            <person name="Rubio L.M."/>
            <person name="Valla S."/>
            <person name="Almeida N.F."/>
            <person name="Balasubramanian D."/>
            <person name="Cromes L."/>
            <person name="Curatti L."/>
            <person name="Du Z."/>
            <person name="Godsy E."/>
            <person name="Goodner B."/>
            <person name="Hellner-Burris K."/>
            <person name="Hernandez J.A."/>
            <person name="Houmiel K."/>
            <person name="Imperial J."/>
            <person name="Kennedy C."/>
            <person name="Larson T.J."/>
            <person name="Latreille P."/>
            <person name="Ligon L.S."/>
            <person name="Lu J."/>
            <person name="Maerk M."/>
            <person name="Miller N.M."/>
            <person name="Norton S."/>
            <person name="O'Carroll I.P."/>
            <person name="Paulsen I."/>
            <person name="Raulfs E.C."/>
            <person name="Roemer R."/>
            <person name="Rosser J."/>
            <person name="Segura D."/>
            <person name="Slater S."/>
            <person name="Stricklin S.L."/>
            <person name="Studholme D.J."/>
            <person name="Sun J."/>
            <person name="Viana C.J."/>
            <person name="Wallin E."/>
            <person name="Wang B."/>
            <person name="Wheeler C."/>
            <person name="Zhu H."/>
            <person name="Dean D.R."/>
            <person name="Dixon R."/>
            <person name="Wood D."/>
        </authorList>
    </citation>
    <scope>NUCLEOTIDE SEQUENCE [LARGE SCALE GENOMIC DNA]</scope>
    <source>
        <strain evidence="9">DJ / ATCC BAA-1303</strain>
    </source>
</reference>
<gene>
    <name evidence="8" type="ordered locus">Avin_25570</name>
</gene>
<dbReference type="NCBIfam" id="TIGR01720">
    <property type="entry name" value="NRPS-para261"/>
    <property type="match status" value="2"/>
</dbReference>
<protein>
    <submittedName>
        <fullName evidence="8">Non-ribosomal peptide synthase, PvdD/PvdJ-like protein</fullName>
    </submittedName>
</protein>
<evidence type="ECO:0000256" key="5">
    <source>
        <dbReference type="ARBA" id="ARBA00022598"/>
    </source>
</evidence>
<dbReference type="InterPro" id="IPR020845">
    <property type="entry name" value="AMP-binding_CS"/>
</dbReference>
<dbReference type="Proteomes" id="UP000002424">
    <property type="component" value="Chromosome"/>
</dbReference>
<comment type="cofactor">
    <cofactor evidence="1">
        <name>pantetheine 4'-phosphate</name>
        <dbReference type="ChEBI" id="CHEBI:47942"/>
    </cofactor>
</comment>
<feature type="domain" description="Carrier" evidence="7">
    <location>
        <begin position="2519"/>
        <end position="2594"/>
    </location>
</feature>
<dbReference type="Gene3D" id="2.30.38.10">
    <property type="entry name" value="Luciferase, Domain 3"/>
    <property type="match status" value="4"/>
</dbReference>
<dbReference type="NCBIfam" id="TIGR01733">
    <property type="entry name" value="AA-adenyl-dom"/>
    <property type="match status" value="4"/>
</dbReference>
<keyword evidence="3" id="KW-0596">Phosphopantetheine</keyword>
<dbReference type="PANTHER" id="PTHR45398:SF1">
    <property type="entry name" value="ENZYME, PUTATIVE (JCVI)-RELATED"/>
    <property type="match status" value="1"/>
</dbReference>
<keyword evidence="5" id="KW-0436">Ligase</keyword>
<dbReference type="InterPro" id="IPR020806">
    <property type="entry name" value="PKS_PP-bd"/>
</dbReference>
<feature type="domain" description="Carrier" evidence="7">
    <location>
        <begin position="1000"/>
        <end position="1074"/>
    </location>
</feature>
<dbReference type="FunFam" id="2.30.38.10:FF:000001">
    <property type="entry name" value="Non-ribosomal peptide synthetase PvdI"/>
    <property type="match status" value="1"/>
</dbReference>
<dbReference type="FunFam" id="3.40.50.12780:FF:000012">
    <property type="entry name" value="Non-ribosomal peptide synthetase"/>
    <property type="match status" value="3"/>
</dbReference>
<evidence type="ECO:0000259" key="7">
    <source>
        <dbReference type="PROSITE" id="PS50075"/>
    </source>
</evidence>
<sequence>MDRTTAERIAKRFISLPLEQRRQILDKMIETGQSFRLLPIVPIRHEIGRLPLSYAQQRLLFLWQLEPDNSFYNVPMAVRLHGRLDEQALHRALTLLVQRHESLRTRFVSADGEFHQEILEDSLVALEIVSVAGQDETSLKARIRDEFAQPFDLLNGPMLRVKLLRLSDTDQVLTLCLHHIVSDGWSGELMVKEFVQLYEGLLEERTVELPELPIQYADYAIWQRAWLEAGEGERQLAYWKAQLGEEQPVLELPLDRERPASPSYRGALVQVEIPKGLALELRILARKGGHTLFMLVLAAVAVVLSRYSGQSDIRIGAPNAGRNRKELEGLIGFFINTQVLRVQVDERATFAEMIDQVKDVVAGAQSHQDLPFEQLVDALVPERNLSHNPLFQFKLNQNVAGEARKRKQLGGLEVEDFPFDDGSAHFDLALDFTDTPTGIDASFTYATDLFDSATIERIAASLRRTLEALVRIPHARLLECPESTALSQEQDNRVFPHADMLSLWQHGLQLGGEGAALRCGEQTLGYMDLERASNRLARHLQALGVGSGTTVALCQERSAGWVTAVLAVLKAGGLYLPLDSQQPADRLQQLLDDSRAALLIHDRHDGRFTDLPGLDVLAYDPTLWSGYSDEPLSTCIVPEQPAYVIYTSGSTGQPKGVVISHRALANYVQAALDRLQLPLGASMAMVSTVAADLGHTMLFGALASGRPLHLLPQELAFDPDGFAAYMATHRVGVLKLVPSHLQGLLQAARPADVLPEQALILGGEACPWALVERVEQLKPTCRIINHYGPTETTVGILTHEARQRSEGGRSVPVGRPLANGRAEILDAYLNPVPLQISGELYLGGQGLAQGYLGRPALTAERFVPAEQGERRYRTGDRARQGSDGLVEFVGRADDQVKIRGYRVEPGEITQILQNLEGVKEAVVQALPLESDASRLQLVAYCVAEAGVTVSVLQQGLQARLPDYMVPAHILLLERLPLTANGKLDRRALPKPGIVAQGYVAPVGEIEEKLAAIWTEVLKLERVGSHDNFFELGGDSILSLQIIARAKRQGIKLTPKQLFEKQTIGQLAQVAKRVEDKKQAATESAERVAGQMPLLPIQSRFFELDIPQRHHWNQSVLLRPNEPLDPECLKAALKVLVEHHDALRLRFTGHDGKWSARFQDREEAELLWQKDLLDISELEASGNEAQASLSLDQGPLLRAVLVNLPDNRQRLLLVIHHLVVDGVSWRVLLEDLQTTYRQAVQGQPLRLPARTSSLKHWAERLHAYASSEALQAEQEYWLRSLGEAAQELPRDNPDGDESGRQSRSASTRLDAELTQKLLRLAPAAYRTQVNDLLLAALARVLCLWSGQDSVLIQLEGHGREDLFEDIDLTRTVGWFTSLFPVRLTPRDDWGTSIKGIKEQLRSVPNKGIGYGILRYLGSEDIRQRLSLLPEARVTFNYLGQFDGSFAQDEGALFEPASESAGQARSEEAPLGNWLSINGQVYDGELHLEWTFSQDVYRPDGIERLARAYEQALADIVAYCADENNRSVTPSDVPLAGLSQEQLDALPLPAGEIEDIYPLSPMQQGMLFHSLLEHEAGHYINQMRVDVQGLDVERFRAAWQAVVDRHEVLRAGFVEVDGRPLQVIRRRMSMPCVELDWRGQPQLQDSLDTWAQADRQRGFDLEREPLLRLAVIRTGENRHHLIYTNHHILLDGWSGSQLQGEVLQAYTGKPIGHPGLRYRDYIAWLGRQDRAASEAFWREQLGALEEPTRLADSIRRADGRTGEGYGDHVQLLDSRQTAALSEFARAQRVTVNTLVQAAWLLLLQRYSGQATVCFGATVAGRPAELQGVEGQLGLFINTLPVIASPRSEQHVGEWLDQVQAQNLGLREHEHTPLYEIQRWAGLGGEALFDSLLVFENYPIAEALQQGAPKGLVFERIAVQEQTNYPLTLAIGLGETLTVRYGYDRGHFDAAGIERIAGHFARLLQGLASDARAAIGELPLLDPEEYQRIVRDWNRTEARYPSEHGVHQLIEEQVARTPEAVALVFGEREMSYGELNRKANRLAHRLRELGVGPDVLVGIAVERGFEMVVGLLAILKAGGAYVPLDPEYPGERLAYMIGDSGIGLLLTQRHLQDRLPPTGGVRNLLLEPDDDWLEDYPQENPANRTAPQNLAYVIYTSGSTGRPKGAGNTHTALINRLHWMQKAYRLDTTDTVLQKTPFSFDVSVWELFWPLLNGARLAIARPGEHRDPERLIDTIERHGVTTLHFVPSMLQAFISVEHIEGCRSIRRLVCSGEALPAELARKTLERMPTVGLFNLYGPTEAAIDVTHWTCDHVDPEGVPIGQPIDNLKTHILEESLHPVAPRCCGELYLGGVGLARGYHNRPGLTAERFVPDPFDSSEQGGGRLYRTGDLARYRADGVIEYQGRIDHQVKIRGFRIELGEIEARLQQHEAVREAVVIDIDGPGGRQLAAYLVPDDLAMLDGDERQTGLRGELKAYLGAALPDYMVPAHLVFLARLPLTPNGKLDRKALPRPDVSLLQRAYVAPASELEQRMAAIWAEVLKVERVGLTDNFFELGGHSLLATQVISRVRQSLGIELPLRALFEAQDLASFAGRVGQGQTSRAPALEKADRGQPLVASYAQQRQWFLWQLEPGSAAYHIPAALRLKGALDIEALRRSFEALIRRHESLRTIFRQDGERTIQVIPPSGSLWFEQEPLPADAAIGLDERIRARVEAEVQRLFDLERGPLLRVKLLRLDEDDHVLVLTLHHIVSDGWSSPLMVDELVHLYEGYSQGREVTLPELPVQYADYALWQRQWMETGERDRQLDYWTAQLGGEQPVLELPGDRPRPAVQTHAGARLAVELDGELARSLRELARREGVTLFMLLLASFQSLLHRYSGQDDIRVGVPIANRTRAETEGLIGFFVNTQVLKAEFELQTTFVELLRQVKRTALEAQAHQDLPFEQLVEALQPERSLSHSPLFQVMYNHQTAAKGAARTLPGLRVEGLAWENRTTHFDLTLDTYESANSLSASLTYATDLFDERTIERLARHWLNLLAGIVRQPERRIGELALLDPEEYRRIVQAWNRTEARYPSERGVHQLIEDQVARTPEAVALVFGEQEMSYGELNGRANRLAHRLIELGVGPDVLVGIAVERGFEMVVGLLAILKAGGAYVPLDPEYPRERLAYMIGDSGIDLLLTQEHLQDRLPSTDGVQNLLLEPGDDWLEGYGEENPASRTMPQNLAYVIYTSGSTGQPKGVTISHGAFSMHSQAVGQCYGLTVNDRLLQFASISFDAAAEQLFTPLANGAAVVLGDVRQWSAVRLAEEVERSGITALNVPPAYIDQISDALEEAHRHIDVRICILGGEAWKAGLLGKAVRAGQVFNAYGPTETVITPLVWQVESDEFVGYAPIGKPVGQRQAYLLDDSLNPEPQGNIAELYLGGEGLARGYLNRPSLTAERFVPDPFDDSEQGGGRLYRTGDLARYRADGVIEYLGRLDHQVKIRGFRIELGEIEARLQQHEAVREAVVIDVEGPGGRQLAAYLVPDDSAMLEGDERQTKLRRELKAHLGAALPDYMVPAHLVFLERLPLTPNGKLDRKALPRPDASLLQQAYVAPASELEQRIAAIWAEVLKVERVGLTDNFFELGGDSIISLQVVSRARQAGIRFTPKDLFQHQTVQGLATVTRLGDEGGVHVDQGPLSGETALLPIQQYFFEEAIPERHHWNQSLLLKPGRVLDGARLEQAVQALIDHHDALRLAFVEDPAGHWSARYRPASERQSVLWQAELRSAEELERLGNEAQRSLNLQEGPLLRGVLAELADGSQRLLLAIHHLVVDGVSWRILLEDLQTAYGQLEQGRPVSLPGKTSSTRAWVEHLQGYANSEAGQRELAHWREQLEDVAGELPCDNPAGGQQNRHAAHATTHLARDWTRRLLQEAPAAYRTQVNDLLLTALARVLTRWTGQAAALVQLEGHGREDLFDDVDLTRTVGWFTSVYPAKLCPSETLDGSIKAIKEQLRAIPNKGIGFGILRYLGDEPTRQYLAGLPVPRITFNYLGQFDGSFDRSEEHALLVPAGESAGAEQSPDAPLGNWLSINGQVYGGELRLTWTFSRERFAEATIQRLADAYARELEALVEHCGQAEHRGVTPSDVPLAGLSQEQLDTTLPVPAGEIEDIYPLSPMQQGMLFHSLLEHEAGHYINQMRVDVQGLDVERFRAAWQAVVDRHEVLRAGFVEVDGRPLQVIRRRMSMPCVELDWRGQPQLQDSLDTWAQADRQRGFDLEREPLLRLAVIRTGENRHHLIYTNHHILLDGWSGSQLQGEVLQAYTGKPIGHPGLRYRDYIAWLGRQDRAASEAFWREQLGALEEPTRLADSIRRADGRTGEGYGDHVQLLDSRQTAALSEFARTQRVTVNTLVQAAWLLLLQRYTGQTTVSFGATVAGRPAELQGVEGQLGLFINTLPVIASPRAEQRVVEWLGQVQAQNLGLREHEHTPLYEIQRWAGLGGEALFDSLLVFENYPIAEALQQGAPEGLVFDRVTTQEQTNYPLTLAIGLGETLTVRYGYDRGHFDAADIERIAGHFARLLQGLASDAQAAIGELPLLDPEEYQRIVHDWNRTEARYPSECCVHQLIEEQVARTPEAVALVFGEREMSYAELNRRANRLAHRLIELGVGPDVPVGIAVERGVEMVVGLLAILKAGGAYVPLDPEYPGERLAYMIGDSGIGLLLTQRHLQDRLPSADGAQSLFLEPDDDWLEGYGEENPANRTMPQNLAYVIYTSGSTGRPKGAAVRIGSFVNLLHWYRAACELTADDRVLLLSSYSFDLTQKNLYGVLCAGGQLHIAPAGYDPDSHRRQIGKHRLSVLNCAPSAFYPLLQGDRAELASLKHVLLGGEAIQPGELAEWLGSPQAANVSIHNTYGPTECTDVVIARATPGSTVPGLSALPIGRPLPGVSAYVLDGSAGPVALGQAGELHIGGDCVGEGYWHRPGLTAERFVPDPFDDSAQGGGRLYRTGDLARYRADGVIEYLGRIDHQVKIRGFRIELGEIEARLRQHGAVREAVVIDVEGAGGKQLAAYLVPDDPAMLEDDERQTGLRGELKAHLGAVLPDYMVPVHLVFLARLPLTPNGKLDRKALPQLDASLLQRTYVAPVSELEQRIAAIWAEVLKVERVGLSDNFFELGGHSLLATQVIARIREQLGIDMALRELFELPVLAEFSQGAQEKFGQIEPLQGELAKSLETLKRLTAEEIDELIS</sequence>
<dbReference type="InterPro" id="IPR009081">
    <property type="entry name" value="PP-bd_ACP"/>
</dbReference>
<dbReference type="SMART" id="SM00823">
    <property type="entry name" value="PKS_PP"/>
    <property type="match status" value="4"/>
</dbReference>
<dbReference type="GO" id="GO:0016874">
    <property type="term" value="F:ligase activity"/>
    <property type="evidence" value="ECO:0007669"/>
    <property type="project" value="UniProtKB-KW"/>
</dbReference>
<dbReference type="OrthoDB" id="9757559at2"/>
<dbReference type="PROSITE" id="PS00455">
    <property type="entry name" value="AMP_BINDING"/>
    <property type="match status" value="4"/>
</dbReference>
<comment type="similarity">
    <text evidence="2">Belongs to the ATP-dependent AMP-binding enzyme family.</text>
</comment>
<dbReference type="PANTHER" id="PTHR45398">
    <property type="match status" value="1"/>
</dbReference>
<dbReference type="InterPro" id="IPR036736">
    <property type="entry name" value="ACP-like_sf"/>
</dbReference>
<dbReference type="InterPro" id="IPR006162">
    <property type="entry name" value="Ppantetheine_attach_site"/>
</dbReference>
<dbReference type="GO" id="GO:0043041">
    <property type="term" value="P:amino acid activation for nonribosomal peptide biosynthetic process"/>
    <property type="evidence" value="ECO:0007669"/>
    <property type="project" value="UniProtKB-ARBA"/>
</dbReference>
<dbReference type="CDD" id="cd17649">
    <property type="entry name" value="A_NRPS_PvdJ-like"/>
    <property type="match status" value="1"/>
</dbReference>
<dbReference type="PROSITE" id="PS00012">
    <property type="entry name" value="PHOSPHOPANTETHEINE"/>
    <property type="match status" value="4"/>
</dbReference>
<feature type="domain" description="Carrier" evidence="7">
    <location>
        <begin position="5108"/>
        <end position="5183"/>
    </location>
</feature>
<dbReference type="InterPro" id="IPR025110">
    <property type="entry name" value="AMP-bd_C"/>
</dbReference>
<proteinExistence type="inferred from homology"/>
<dbReference type="FunFam" id="3.40.50.980:FF:000002">
    <property type="entry name" value="Enterobactin synthetase component F"/>
    <property type="match status" value="1"/>
</dbReference>
<dbReference type="SUPFAM" id="SSF47336">
    <property type="entry name" value="ACP-like"/>
    <property type="match status" value="4"/>
</dbReference>
<dbReference type="GO" id="GO:0031177">
    <property type="term" value="F:phosphopantetheine binding"/>
    <property type="evidence" value="ECO:0007669"/>
    <property type="project" value="InterPro"/>
</dbReference>
<feature type="compositionally biased region" description="Basic and acidic residues" evidence="6">
    <location>
        <begin position="1287"/>
        <end position="1299"/>
    </location>
</feature>
<dbReference type="FunFam" id="3.30.300.30:FF:000010">
    <property type="entry name" value="Enterobactin synthetase component F"/>
    <property type="match status" value="4"/>
</dbReference>
<dbReference type="HOGENOM" id="CLU_223888_0_0_6"/>
<evidence type="ECO:0000313" key="8">
    <source>
        <dbReference type="EMBL" id="ACO78737.1"/>
    </source>
</evidence>
<dbReference type="CDD" id="cd19534">
    <property type="entry name" value="E_NRPS"/>
    <property type="match status" value="2"/>
</dbReference>
<dbReference type="Gene3D" id="3.40.50.980">
    <property type="match status" value="8"/>
</dbReference>
<dbReference type="EMBL" id="CP001157">
    <property type="protein sequence ID" value="ACO78737.1"/>
    <property type="molecule type" value="Genomic_DNA"/>
</dbReference>
<accession>C1DIQ6</accession>
<dbReference type="CDD" id="cd17646">
    <property type="entry name" value="A_NRPS_AB3403-like"/>
    <property type="match status" value="1"/>
</dbReference>
<keyword evidence="9" id="KW-1185">Reference proteome</keyword>
<dbReference type="InterPro" id="IPR010060">
    <property type="entry name" value="NRPS_synth"/>
</dbReference>
<dbReference type="FunFam" id="3.40.50.980:FF:000001">
    <property type="entry name" value="Non-ribosomal peptide synthetase"/>
    <property type="match status" value="4"/>
</dbReference>
<dbReference type="NCBIfam" id="NF003417">
    <property type="entry name" value="PRK04813.1"/>
    <property type="match status" value="4"/>
</dbReference>
<dbReference type="Pfam" id="PF00668">
    <property type="entry name" value="Condensation"/>
    <property type="match status" value="6"/>
</dbReference>
<dbReference type="SUPFAM" id="SSF52777">
    <property type="entry name" value="CoA-dependent acyltransferases"/>
    <property type="match status" value="12"/>
</dbReference>
<name>C1DIQ6_AZOVD</name>
<evidence type="ECO:0000256" key="6">
    <source>
        <dbReference type="SAM" id="MobiDB-lite"/>
    </source>
</evidence>
<dbReference type="RefSeq" id="WP_012701128.1">
    <property type="nucleotide sequence ID" value="NC_012560.1"/>
</dbReference>
<dbReference type="Pfam" id="PF00501">
    <property type="entry name" value="AMP-binding"/>
    <property type="match status" value="4"/>
</dbReference>
<dbReference type="EnsemblBacteria" id="ACO78737">
    <property type="protein sequence ID" value="ACO78737"/>
    <property type="gene ID" value="Avin_25570"/>
</dbReference>
<dbReference type="GO" id="GO:0044550">
    <property type="term" value="P:secondary metabolite biosynthetic process"/>
    <property type="evidence" value="ECO:0007669"/>
    <property type="project" value="UniProtKB-ARBA"/>
</dbReference>
<evidence type="ECO:0000256" key="1">
    <source>
        <dbReference type="ARBA" id="ARBA00001957"/>
    </source>
</evidence>
<dbReference type="KEGG" id="avn:Avin_25570"/>
<dbReference type="FunFam" id="3.30.559.30:FF:000001">
    <property type="entry name" value="Non-ribosomal peptide synthetase"/>
    <property type="match status" value="1"/>
</dbReference>
<evidence type="ECO:0000256" key="3">
    <source>
        <dbReference type="ARBA" id="ARBA00022450"/>
    </source>
</evidence>
<dbReference type="InterPro" id="IPR001242">
    <property type="entry name" value="Condensation_dom"/>
</dbReference>
<keyword evidence="4" id="KW-0597">Phosphoprotein</keyword>
<dbReference type="PROSITE" id="PS50075">
    <property type="entry name" value="CARRIER"/>
    <property type="match status" value="4"/>
</dbReference>
<dbReference type="NCBIfam" id="NF004282">
    <property type="entry name" value="PRK05691.1"/>
    <property type="match status" value="5"/>
</dbReference>
<dbReference type="CDD" id="cd19543">
    <property type="entry name" value="DCL_NRPS"/>
    <property type="match status" value="2"/>
</dbReference>